<proteinExistence type="predicted"/>
<dbReference type="InterPro" id="IPR036322">
    <property type="entry name" value="WD40_repeat_dom_sf"/>
</dbReference>
<gene>
    <name evidence="9" type="ORF">M569_14203</name>
</gene>
<reference evidence="9 10" key="1">
    <citation type="journal article" date="2013" name="BMC Genomics">
        <title>The miniature genome of a carnivorous plant Genlisea aurea contains a low number of genes and short non-coding sequences.</title>
        <authorList>
            <person name="Leushkin E.V."/>
            <person name="Sutormin R.A."/>
            <person name="Nabieva E.R."/>
            <person name="Penin A.A."/>
            <person name="Kondrashov A.S."/>
            <person name="Logacheva M.D."/>
        </authorList>
    </citation>
    <scope>NUCLEOTIDE SEQUENCE [LARGE SCALE GENOMIC DNA]</scope>
</reference>
<dbReference type="AlphaFoldDB" id="S8DLX1"/>
<evidence type="ECO:0000259" key="8">
    <source>
        <dbReference type="Pfam" id="PF12894"/>
    </source>
</evidence>
<dbReference type="SMART" id="SM00320">
    <property type="entry name" value="WD40"/>
    <property type="match status" value="2"/>
</dbReference>
<dbReference type="UniPathway" id="UPA00143"/>
<feature type="non-terminal residue" evidence="9">
    <location>
        <position position="137"/>
    </location>
</feature>
<dbReference type="SUPFAM" id="SSF50978">
    <property type="entry name" value="WD40 repeat-like"/>
    <property type="match status" value="1"/>
</dbReference>
<sequence length="137" mass="14672">QTSERTLDAPDLLDDHRLNLLDWGSGNVLSISLGSTVYLWDASDGSTSELVTVDEGSGPVTSLRWAPEGRNLAVGLNNSEVQLWDSAAARLLRTLGGGHGSRVGALDWNSHILTTGGMDGRIIDNDVRVRAQAVETY</sequence>
<dbReference type="InterPro" id="IPR033010">
    <property type="entry name" value="Cdc20/Fizzy"/>
</dbReference>
<dbReference type="GO" id="GO:1990757">
    <property type="term" value="F:ubiquitin ligase activator activity"/>
    <property type="evidence" value="ECO:0007669"/>
    <property type="project" value="TreeGrafter"/>
</dbReference>
<evidence type="ECO:0000256" key="7">
    <source>
        <dbReference type="PROSITE-ProRule" id="PRU00221"/>
    </source>
</evidence>
<feature type="non-terminal residue" evidence="9">
    <location>
        <position position="1"/>
    </location>
</feature>
<keyword evidence="10" id="KW-1185">Reference proteome</keyword>
<feature type="repeat" description="WD" evidence="7">
    <location>
        <begin position="53"/>
        <end position="94"/>
    </location>
</feature>
<dbReference type="PROSITE" id="PS50082">
    <property type="entry name" value="WD_REPEATS_2"/>
    <property type="match status" value="1"/>
</dbReference>
<dbReference type="Gene3D" id="2.130.10.10">
    <property type="entry name" value="YVTN repeat-like/Quinoprotein amine dehydrogenase"/>
    <property type="match status" value="1"/>
</dbReference>
<feature type="domain" description="Anaphase-promoting complex subunit 4-like WD40" evidence="8">
    <location>
        <begin position="53"/>
        <end position="110"/>
    </location>
</feature>
<dbReference type="GO" id="GO:0051301">
    <property type="term" value="P:cell division"/>
    <property type="evidence" value="ECO:0007669"/>
    <property type="project" value="UniProtKB-KW"/>
</dbReference>
<comment type="function">
    <text evidence="6">Component of the anaphase promoting complex/cyclosome (APC/C), a cell cycle-regulated E3 ubiquitin-protein ligase complex that controls progression through mitosis and the G1 phase of the cell cycle.</text>
</comment>
<dbReference type="OrthoDB" id="10263272at2759"/>
<evidence type="ECO:0000313" key="10">
    <source>
        <dbReference type="Proteomes" id="UP000015453"/>
    </source>
</evidence>
<dbReference type="Pfam" id="PF12894">
    <property type="entry name" value="ANAPC4_WD40"/>
    <property type="match status" value="1"/>
</dbReference>
<evidence type="ECO:0000256" key="5">
    <source>
        <dbReference type="ARBA" id="ARBA00023306"/>
    </source>
</evidence>
<keyword evidence="1 7" id="KW-0853">WD repeat</keyword>
<evidence type="ECO:0000256" key="4">
    <source>
        <dbReference type="ARBA" id="ARBA00022776"/>
    </source>
</evidence>
<evidence type="ECO:0000313" key="9">
    <source>
        <dbReference type="EMBL" id="EPS60602.1"/>
    </source>
</evidence>
<dbReference type="InterPro" id="IPR015943">
    <property type="entry name" value="WD40/YVTN_repeat-like_dom_sf"/>
</dbReference>
<protein>
    <submittedName>
        <fullName evidence="9">Cell division control 20</fullName>
    </submittedName>
</protein>
<evidence type="ECO:0000256" key="6">
    <source>
        <dbReference type="ARBA" id="ARBA00023425"/>
    </source>
</evidence>
<evidence type="ECO:0000256" key="3">
    <source>
        <dbReference type="ARBA" id="ARBA00022737"/>
    </source>
</evidence>
<dbReference type="Proteomes" id="UP000015453">
    <property type="component" value="Unassembled WGS sequence"/>
</dbReference>
<dbReference type="GO" id="GO:0031145">
    <property type="term" value="P:anaphase-promoting complex-dependent catabolic process"/>
    <property type="evidence" value="ECO:0007669"/>
    <property type="project" value="TreeGrafter"/>
</dbReference>
<name>S8DLX1_9LAMI</name>
<dbReference type="InterPro" id="IPR024977">
    <property type="entry name" value="Apc4-like_WD40_dom"/>
</dbReference>
<dbReference type="PANTHER" id="PTHR19918:SF8">
    <property type="entry name" value="FI02843P"/>
    <property type="match status" value="1"/>
</dbReference>
<keyword evidence="2 9" id="KW-0132">Cell division</keyword>
<accession>S8DLX1</accession>
<evidence type="ECO:0000256" key="1">
    <source>
        <dbReference type="ARBA" id="ARBA00022574"/>
    </source>
</evidence>
<organism evidence="9 10">
    <name type="scientific">Genlisea aurea</name>
    <dbReference type="NCBI Taxonomy" id="192259"/>
    <lineage>
        <taxon>Eukaryota</taxon>
        <taxon>Viridiplantae</taxon>
        <taxon>Streptophyta</taxon>
        <taxon>Embryophyta</taxon>
        <taxon>Tracheophyta</taxon>
        <taxon>Spermatophyta</taxon>
        <taxon>Magnoliopsida</taxon>
        <taxon>eudicotyledons</taxon>
        <taxon>Gunneridae</taxon>
        <taxon>Pentapetalae</taxon>
        <taxon>asterids</taxon>
        <taxon>lamiids</taxon>
        <taxon>Lamiales</taxon>
        <taxon>Lentibulariaceae</taxon>
        <taxon>Genlisea</taxon>
    </lineage>
</organism>
<comment type="caution">
    <text evidence="9">The sequence shown here is derived from an EMBL/GenBank/DDBJ whole genome shotgun (WGS) entry which is preliminary data.</text>
</comment>
<dbReference type="EMBL" id="AUSU01007441">
    <property type="protein sequence ID" value="EPS60602.1"/>
    <property type="molecule type" value="Genomic_DNA"/>
</dbReference>
<evidence type="ECO:0000256" key="2">
    <source>
        <dbReference type="ARBA" id="ARBA00022618"/>
    </source>
</evidence>
<dbReference type="GO" id="GO:0010997">
    <property type="term" value="F:anaphase-promoting complex binding"/>
    <property type="evidence" value="ECO:0007669"/>
    <property type="project" value="InterPro"/>
</dbReference>
<dbReference type="GO" id="GO:0005680">
    <property type="term" value="C:anaphase-promoting complex"/>
    <property type="evidence" value="ECO:0007669"/>
    <property type="project" value="TreeGrafter"/>
</dbReference>
<keyword evidence="3" id="KW-0677">Repeat</keyword>
<keyword evidence="4" id="KW-0498">Mitosis</keyword>
<dbReference type="GO" id="GO:0016567">
    <property type="term" value="P:protein ubiquitination"/>
    <property type="evidence" value="ECO:0007669"/>
    <property type="project" value="UniProtKB-UniPathway"/>
</dbReference>
<dbReference type="GO" id="GO:1905786">
    <property type="term" value="P:positive regulation of anaphase-promoting complex-dependent catabolic process"/>
    <property type="evidence" value="ECO:0007669"/>
    <property type="project" value="TreeGrafter"/>
</dbReference>
<keyword evidence="5" id="KW-0131">Cell cycle</keyword>
<dbReference type="PANTHER" id="PTHR19918">
    <property type="entry name" value="CELL DIVISION CYCLE 20 CDC20 FIZZY -RELATED"/>
    <property type="match status" value="1"/>
</dbReference>
<dbReference type="InterPro" id="IPR001680">
    <property type="entry name" value="WD40_rpt"/>
</dbReference>